<sequence>MSDEEKRILADTLDNRFYNKTDEYKKFLILNKNRHLIGSSSLSETNGYEKYGSAKIEFLVTYYKRQISVGRYEEEKINKGLTVLGAKKLLNFVKAYIDSSKAFNNIGGDLSGGAIYFESKSKFKSLEYDEVDYTKNQQIEKMIYGKEMNKLDIKITSTGNKTILKNNTFTNEMANNNKNIYFKIFNNTEGMESLTKNKAIEIFGNYEKRLMIKNLKTQYTTNIKLQMN</sequence>
<organism evidence="1 2">
    <name type="scientific">Tepiditoga spiralis</name>
    <dbReference type="NCBI Taxonomy" id="2108365"/>
    <lineage>
        <taxon>Bacteria</taxon>
        <taxon>Thermotogati</taxon>
        <taxon>Thermotogota</taxon>
        <taxon>Thermotogae</taxon>
        <taxon>Petrotogales</taxon>
        <taxon>Petrotogaceae</taxon>
        <taxon>Tepiditoga</taxon>
    </lineage>
</organism>
<dbReference type="KEGG" id="ocy:OSSY52_13790"/>
<dbReference type="Proteomes" id="UP000516361">
    <property type="component" value="Chromosome"/>
</dbReference>
<evidence type="ECO:0000313" key="1">
    <source>
        <dbReference type="EMBL" id="BBE31238.1"/>
    </source>
</evidence>
<proteinExistence type="predicted"/>
<dbReference type="AlphaFoldDB" id="A0A7G1G435"/>
<reference evidence="1 2" key="1">
    <citation type="submission" date="2018-06" db="EMBL/GenBank/DDBJ databases">
        <title>Genome sequencing of Oceanotoga sp. sy52.</title>
        <authorList>
            <person name="Mori K."/>
        </authorList>
    </citation>
    <scope>NUCLEOTIDE SEQUENCE [LARGE SCALE GENOMIC DNA]</scope>
    <source>
        <strain evidence="2">sy52</strain>
    </source>
</reference>
<evidence type="ECO:0000313" key="2">
    <source>
        <dbReference type="Proteomes" id="UP000516361"/>
    </source>
</evidence>
<name>A0A7G1G435_9BACT</name>
<dbReference type="RefSeq" id="WP_190613653.1">
    <property type="nucleotide sequence ID" value="NZ_AP018712.1"/>
</dbReference>
<accession>A0A7G1G435</accession>
<keyword evidence="2" id="KW-1185">Reference proteome</keyword>
<dbReference type="EMBL" id="AP018712">
    <property type="protein sequence ID" value="BBE31238.1"/>
    <property type="molecule type" value="Genomic_DNA"/>
</dbReference>
<gene>
    <name evidence="1" type="ORF">OSSY52_13790</name>
</gene>
<dbReference type="InParanoid" id="A0A7G1G435"/>
<protein>
    <submittedName>
        <fullName evidence="1">Uncharacterized protein</fullName>
    </submittedName>
</protein>